<protein>
    <submittedName>
        <fullName evidence="1">Uncharacterized protein</fullName>
    </submittedName>
</protein>
<keyword evidence="2" id="KW-1185">Reference proteome</keyword>
<dbReference type="Proteomes" id="UP001497644">
    <property type="component" value="Chromosome 5"/>
</dbReference>
<organism evidence="1 2">
    <name type="scientific">Lasius platythorax</name>
    <dbReference type="NCBI Taxonomy" id="488582"/>
    <lineage>
        <taxon>Eukaryota</taxon>
        <taxon>Metazoa</taxon>
        <taxon>Ecdysozoa</taxon>
        <taxon>Arthropoda</taxon>
        <taxon>Hexapoda</taxon>
        <taxon>Insecta</taxon>
        <taxon>Pterygota</taxon>
        <taxon>Neoptera</taxon>
        <taxon>Endopterygota</taxon>
        <taxon>Hymenoptera</taxon>
        <taxon>Apocrita</taxon>
        <taxon>Aculeata</taxon>
        <taxon>Formicoidea</taxon>
        <taxon>Formicidae</taxon>
        <taxon>Formicinae</taxon>
        <taxon>Lasius</taxon>
        <taxon>Lasius</taxon>
    </lineage>
</organism>
<evidence type="ECO:0000313" key="1">
    <source>
        <dbReference type="EMBL" id="CAL1684194.1"/>
    </source>
</evidence>
<dbReference type="AlphaFoldDB" id="A0AAV2NWL7"/>
<sequence>MAASRVNFEVDEYQVTSATAAEPSRSSSEARVIVKSWGDYNNHRVDHVEEPISQPKIRDPNHVLKYSDNGTGITGNHCIRDDEEWSKQEEPFFESEIQIANKSDVIENTNHDKMDSDIRNNIISDGKIIISEKENERFNNLNGKLEVSCLFPPTDEIEENQKVFKTCNRASKTIDNEYCDVKKRRAVHEIKVAIAPINNRINDPCESAYHSPDADKTIGSNKPERIRNIESRKDDCNKGKMEISSQQSRAYSHGDDVIVSAAMPNTDALREAPRGKATRKVVHISAKDNRERSPGRTGRFASASNAIENRRKSRDGERDVVVPCAKPGSARKCENCGETHFSYDRQSHMRKYSGYLKRDAATTATAAAVVYETTNQDATKIVVNRKSDSTKLAAPIATALLCRSRSLPRLSFHDSGIACSDHSPVVPEQTHAASRQLVADLRQLLTLKQHYYPEGGWGWVVLLAGLLVQILSHGAHGAVGVFLQQVTVKFGPHVHLQTG</sequence>
<gene>
    <name evidence="1" type="ORF">LPLAT_LOCUS9868</name>
</gene>
<accession>A0AAV2NWL7</accession>
<name>A0AAV2NWL7_9HYME</name>
<reference evidence="1" key="1">
    <citation type="submission" date="2024-04" db="EMBL/GenBank/DDBJ databases">
        <authorList>
            <consortium name="Molecular Ecology Group"/>
        </authorList>
    </citation>
    <scope>NUCLEOTIDE SEQUENCE</scope>
</reference>
<proteinExistence type="predicted"/>
<evidence type="ECO:0000313" key="2">
    <source>
        <dbReference type="Proteomes" id="UP001497644"/>
    </source>
</evidence>
<dbReference type="EMBL" id="OZ034828">
    <property type="protein sequence ID" value="CAL1684194.1"/>
    <property type="molecule type" value="Genomic_DNA"/>
</dbReference>